<dbReference type="OrthoDB" id="8040827at2759"/>
<feature type="compositionally biased region" description="Basic and acidic residues" evidence="1">
    <location>
        <begin position="307"/>
        <end position="316"/>
    </location>
</feature>
<name>A0A0K8UT00_BACLA</name>
<feature type="region of interest" description="Disordered" evidence="1">
    <location>
        <begin position="33"/>
        <end position="75"/>
    </location>
</feature>
<evidence type="ECO:0000256" key="1">
    <source>
        <dbReference type="SAM" id="MobiDB-lite"/>
    </source>
</evidence>
<feature type="compositionally biased region" description="Basic and acidic residues" evidence="1">
    <location>
        <begin position="43"/>
        <end position="52"/>
    </location>
</feature>
<evidence type="ECO:0000313" key="2">
    <source>
        <dbReference type="EMBL" id="JAI29804.1"/>
    </source>
</evidence>
<sequence>MDGKTSVEWLDGSITPKFPQKHLQTAHNLRKMMSSDLLGQSARPDEQPKKSSENSQSEDSPSTRRVHFDFVGNGTDPRTRNEMFALTQQLLENRKNCCLQRFCNKRLCSLCFLHQLVVRNVERRLQLMQCKLTNIQLRYYDLRQHPITGHFFHLLRSDMSFSTTHQLFKWLDSQYRRLFGVGQWHEIIEIKYEFEDQRYVIHKVYLVIMHLYLHKLDVNSKRSLCRLLRTPSRPMKRGPLKRGVTDERNVLINDCISAHFGGGEPWWILFDVSLDKGQITGDTLKLAHSAYMGMKEEHKKLTSTHNDSSEIGDRLRGGSVPNNPAEAKKSPQMRSALQRKLYAWTERFEKSFERIYKALQQYYDCKYAEGVAQLCHNVCQKSNQTGRNELLGEHKQPQSSMQYYFNRYKLAQVSLENLLRELEFCEYKNSLVPFLRRKAKELNDNAAKYKVLKLKLCKTQLADAIKDEILAVRNN</sequence>
<organism evidence="2">
    <name type="scientific">Bactrocera latifrons</name>
    <name type="common">Malaysian fruit fly</name>
    <name type="synonym">Chaetodacus latifrons</name>
    <dbReference type="NCBI Taxonomy" id="174628"/>
    <lineage>
        <taxon>Eukaryota</taxon>
        <taxon>Metazoa</taxon>
        <taxon>Ecdysozoa</taxon>
        <taxon>Arthropoda</taxon>
        <taxon>Hexapoda</taxon>
        <taxon>Insecta</taxon>
        <taxon>Pterygota</taxon>
        <taxon>Neoptera</taxon>
        <taxon>Endopterygota</taxon>
        <taxon>Diptera</taxon>
        <taxon>Brachycera</taxon>
        <taxon>Muscomorpha</taxon>
        <taxon>Tephritoidea</taxon>
        <taxon>Tephritidae</taxon>
        <taxon>Bactrocera</taxon>
        <taxon>Bactrocera</taxon>
    </lineage>
</organism>
<reference evidence="2" key="1">
    <citation type="submission" date="2015-06" db="EMBL/GenBank/DDBJ databases">
        <authorList>
            <person name="Hoefler B.C."/>
            <person name="Straight P.D."/>
        </authorList>
    </citation>
    <scope>NUCLEOTIDE SEQUENCE</scope>
</reference>
<dbReference type="AlphaFoldDB" id="A0A0K8UT00"/>
<proteinExistence type="predicted"/>
<protein>
    <submittedName>
        <fullName evidence="2">Uncharacterized protein</fullName>
    </submittedName>
</protein>
<feature type="region of interest" description="Disordered" evidence="1">
    <location>
        <begin position="300"/>
        <end position="332"/>
    </location>
</feature>
<gene>
    <name evidence="2" type="ORF">c0_g1_i1</name>
</gene>
<accession>A0A0K8UT00</accession>
<dbReference type="EMBL" id="GDHF01022510">
    <property type="protein sequence ID" value="JAI29804.1"/>
    <property type="molecule type" value="Transcribed_RNA"/>
</dbReference>